<evidence type="ECO:0000256" key="6">
    <source>
        <dbReference type="ARBA" id="ARBA00012487"/>
    </source>
</evidence>
<evidence type="ECO:0000313" key="22">
    <source>
        <dbReference type="Proteomes" id="UP001415857"/>
    </source>
</evidence>
<dbReference type="GO" id="GO:0008654">
    <property type="term" value="P:phospholipid biosynthetic process"/>
    <property type="evidence" value="ECO:0007669"/>
    <property type="project" value="UniProtKB-KW"/>
</dbReference>
<evidence type="ECO:0000256" key="13">
    <source>
        <dbReference type="ARBA" id="ARBA00023136"/>
    </source>
</evidence>
<dbReference type="InterPro" id="IPR016720">
    <property type="entry name" value="PC_Trfase_euk"/>
</dbReference>
<comment type="pathway">
    <text evidence="3">Phospholipid metabolism; CDP-diacylglycerol biosynthesis; CDP-diacylglycerol from sn-glycerol 3-phosphate: step 3/3.</text>
</comment>
<keyword evidence="14" id="KW-0594">Phospholipid biosynthesis</keyword>
<gene>
    <name evidence="21" type="ORF">L1049_010298</name>
</gene>
<dbReference type="AlphaFoldDB" id="A0AAP0N9K6"/>
<comment type="caution">
    <text evidence="21">The sequence shown here is derived from an EMBL/GenBank/DDBJ whole genome shotgun (WGS) entry which is preliminary data.</text>
</comment>
<comment type="subcellular location">
    <subcellularLocation>
        <location evidence="2">Membrane</location>
        <topology evidence="2">Multi-pass membrane protein</topology>
    </subcellularLocation>
</comment>
<organism evidence="21 22">
    <name type="scientific">Liquidambar formosana</name>
    <name type="common">Formosan gum</name>
    <dbReference type="NCBI Taxonomy" id="63359"/>
    <lineage>
        <taxon>Eukaryota</taxon>
        <taxon>Viridiplantae</taxon>
        <taxon>Streptophyta</taxon>
        <taxon>Embryophyta</taxon>
        <taxon>Tracheophyta</taxon>
        <taxon>Spermatophyta</taxon>
        <taxon>Magnoliopsida</taxon>
        <taxon>eudicotyledons</taxon>
        <taxon>Gunneridae</taxon>
        <taxon>Pentapetalae</taxon>
        <taxon>Saxifragales</taxon>
        <taxon>Altingiaceae</taxon>
        <taxon>Liquidambar</taxon>
    </lineage>
</organism>
<name>A0AAP0N9K6_LIQFO</name>
<keyword evidence="12" id="KW-0443">Lipid metabolism</keyword>
<dbReference type="GO" id="GO:0005789">
    <property type="term" value="C:endoplasmic reticulum membrane"/>
    <property type="evidence" value="ECO:0007669"/>
    <property type="project" value="TreeGrafter"/>
</dbReference>
<evidence type="ECO:0000313" key="21">
    <source>
        <dbReference type="EMBL" id="KAK9267861.1"/>
    </source>
</evidence>
<evidence type="ECO:0000256" key="20">
    <source>
        <dbReference type="SAM" id="Phobius"/>
    </source>
</evidence>
<evidence type="ECO:0000256" key="11">
    <source>
        <dbReference type="ARBA" id="ARBA00022989"/>
    </source>
</evidence>
<protein>
    <recommendedName>
        <fullName evidence="6">phosphatidate cytidylyltransferase</fullName>
        <ecNumber evidence="6">2.7.7.41</ecNumber>
    </recommendedName>
    <alternativeName>
        <fullName evidence="16">CDP-diacylglycerol synthase</fullName>
    </alternativeName>
    <alternativeName>
        <fullName evidence="17">CDP-diglyceride pyrophosphorylase</fullName>
    </alternativeName>
    <alternativeName>
        <fullName evidence="18">CDP-diglyceride synthase</fullName>
    </alternativeName>
</protein>
<keyword evidence="11 20" id="KW-1133">Transmembrane helix</keyword>
<dbReference type="EMBL" id="JBBPBK010000016">
    <property type="protein sequence ID" value="KAK9267861.1"/>
    <property type="molecule type" value="Genomic_DNA"/>
</dbReference>
<keyword evidence="22" id="KW-1185">Reference proteome</keyword>
<evidence type="ECO:0000256" key="4">
    <source>
        <dbReference type="ARBA" id="ARBA00005189"/>
    </source>
</evidence>
<comment type="catalytic activity">
    <reaction evidence="1">
        <text>a 1,2-diacyl-sn-glycero-3-phosphate + CTP + H(+) = a CDP-1,2-diacyl-sn-glycerol + diphosphate</text>
        <dbReference type="Rhea" id="RHEA:16229"/>
        <dbReference type="ChEBI" id="CHEBI:15378"/>
        <dbReference type="ChEBI" id="CHEBI:33019"/>
        <dbReference type="ChEBI" id="CHEBI:37563"/>
        <dbReference type="ChEBI" id="CHEBI:58332"/>
        <dbReference type="ChEBI" id="CHEBI:58608"/>
        <dbReference type="EC" id="2.7.7.41"/>
    </reaction>
</comment>
<evidence type="ECO:0000256" key="19">
    <source>
        <dbReference type="SAM" id="MobiDB-lite"/>
    </source>
</evidence>
<comment type="similarity">
    <text evidence="5">Belongs to the CDS family.</text>
</comment>
<dbReference type="PANTHER" id="PTHR13773:SF8">
    <property type="entry name" value="PHOSPHATIDATE CYTIDYLYLTRANSFERASE, PHOTORECEPTOR-SPECIFIC"/>
    <property type="match status" value="1"/>
</dbReference>
<accession>A0AAP0N9K6</accession>
<feature type="region of interest" description="Disordered" evidence="19">
    <location>
        <begin position="1"/>
        <end position="33"/>
    </location>
</feature>
<keyword evidence="15" id="KW-1208">Phospholipid metabolism</keyword>
<dbReference type="PANTHER" id="PTHR13773">
    <property type="entry name" value="PHOSPHATIDATE CYTIDYLYLTRANSFERASE"/>
    <property type="match status" value="1"/>
</dbReference>
<keyword evidence="13 20" id="KW-0472">Membrane</keyword>
<keyword evidence="8" id="KW-0808">Transferase</keyword>
<keyword evidence="10" id="KW-0548">Nucleotidyltransferase</keyword>
<evidence type="ECO:0000256" key="17">
    <source>
        <dbReference type="ARBA" id="ARBA00032396"/>
    </source>
</evidence>
<evidence type="ECO:0000256" key="1">
    <source>
        <dbReference type="ARBA" id="ARBA00001698"/>
    </source>
</evidence>
<reference evidence="21 22" key="1">
    <citation type="journal article" date="2024" name="Plant J.">
        <title>Genome sequences and population genomics reveal climatic adaptation and genomic divergence between two closely related sweetgum species.</title>
        <authorList>
            <person name="Xu W.Q."/>
            <person name="Ren C.Q."/>
            <person name="Zhang X.Y."/>
            <person name="Comes H.P."/>
            <person name="Liu X.H."/>
            <person name="Li Y.G."/>
            <person name="Kettle C.J."/>
            <person name="Jalonen R."/>
            <person name="Gaisberger H."/>
            <person name="Ma Y.Z."/>
            <person name="Qiu Y.X."/>
        </authorList>
    </citation>
    <scope>NUCLEOTIDE SEQUENCE [LARGE SCALE GENOMIC DNA]</scope>
    <source>
        <strain evidence="21">Hangzhou</strain>
    </source>
</reference>
<keyword evidence="9 20" id="KW-0812">Transmembrane</keyword>
<sequence length="103" mass="11589">MSSTAPATSTARIRHRRRSNEVPPEASKENGGHLLVNDQNKYRSMIIRAYSSVWMIGGFAFIIYMGHLYIGPWLSLSKSLWQENCSVYSGDLMKIGNSQDSGY</sequence>
<evidence type="ECO:0000256" key="3">
    <source>
        <dbReference type="ARBA" id="ARBA00005119"/>
    </source>
</evidence>
<feature type="transmembrane region" description="Helical" evidence="20">
    <location>
        <begin position="49"/>
        <end position="70"/>
    </location>
</feature>
<evidence type="ECO:0000256" key="14">
    <source>
        <dbReference type="ARBA" id="ARBA00023209"/>
    </source>
</evidence>
<dbReference type="EC" id="2.7.7.41" evidence="6"/>
<evidence type="ECO:0000256" key="12">
    <source>
        <dbReference type="ARBA" id="ARBA00023098"/>
    </source>
</evidence>
<dbReference type="Proteomes" id="UP001415857">
    <property type="component" value="Unassembled WGS sequence"/>
</dbReference>
<proteinExistence type="inferred from homology"/>
<evidence type="ECO:0000256" key="18">
    <source>
        <dbReference type="ARBA" id="ARBA00033406"/>
    </source>
</evidence>
<feature type="compositionally biased region" description="Polar residues" evidence="19">
    <location>
        <begin position="1"/>
        <end position="11"/>
    </location>
</feature>
<evidence type="ECO:0000256" key="2">
    <source>
        <dbReference type="ARBA" id="ARBA00004141"/>
    </source>
</evidence>
<evidence type="ECO:0000256" key="10">
    <source>
        <dbReference type="ARBA" id="ARBA00022695"/>
    </source>
</evidence>
<evidence type="ECO:0000256" key="16">
    <source>
        <dbReference type="ARBA" id="ARBA00029893"/>
    </source>
</evidence>
<keyword evidence="7" id="KW-0444">Lipid biosynthesis</keyword>
<comment type="pathway">
    <text evidence="4">Lipid metabolism.</text>
</comment>
<evidence type="ECO:0000256" key="9">
    <source>
        <dbReference type="ARBA" id="ARBA00022692"/>
    </source>
</evidence>
<evidence type="ECO:0000256" key="7">
    <source>
        <dbReference type="ARBA" id="ARBA00022516"/>
    </source>
</evidence>
<evidence type="ECO:0000256" key="15">
    <source>
        <dbReference type="ARBA" id="ARBA00023264"/>
    </source>
</evidence>
<evidence type="ECO:0000256" key="8">
    <source>
        <dbReference type="ARBA" id="ARBA00022679"/>
    </source>
</evidence>
<dbReference type="GO" id="GO:0004605">
    <property type="term" value="F:phosphatidate cytidylyltransferase activity"/>
    <property type="evidence" value="ECO:0007669"/>
    <property type="project" value="UniProtKB-EC"/>
</dbReference>
<evidence type="ECO:0000256" key="5">
    <source>
        <dbReference type="ARBA" id="ARBA00010185"/>
    </source>
</evidence>